<dbReference type="Proteomes" id="UP000036681">
    <property type="component" value="Unplaced"/>
</dbReference>
<dbReference type="WBParaSite" id="ALUE_0001455301-mRNA-1">
    <property type="protein sequence ID" value="ALUE_0001455301-mRNA-1"/>
    <property type="gene ID" value="ALUE_0001455301"/>
</dbReference>
<accession>A0A0M3IAF5</accession>
<proteinExistence type="predicted"/>
<reference evidence="2" key="1">
    <citation type="submission" date="2017-02" db="UniProtKB">
        <authorList>
            <consortium name="WormBaseParasite"/>
        </authorList>
    </citation>
    <scope>IDENTIFICATION</scope>
</reference>
<organism evidence="1 2">
    <name type="scientific">Ascaris lumbricoides</name>
    <name type="common">Giant roundworm</name>
    <dbReference type="NCBI Taxonomy" id="6252"/>
    <lineage>
        <taxon>Eukaryota</taxon>
        <taxon>Metazoa</taxon>
        <taxon>Ecdysozoa</taxon>
        <taxon>Nematoda</taxon>
        <taxon>Chromadorea</taxon>
        <taxon>Rhabditida</taxon>
        <taxon>Spirurina</taxon>
        <taxon>Ascaridomorpha</taxon>
        <taxon>Ascaridoidea</taxon>
        <taxon>Ascarididae</taxon>
        <taxon>Ascaris</taxon>
    </lineage>
</organism>
<sequence>MKALFIELITVSLGSSTLRISLSLLDGALALSFRDDHPSRHHSNKSIGAPKVCSDRTPALAQHRELLYKIAVNNFPIGDVVGYPYYPPNGVNFSAKPSSPVQCFYRVRKEFLRISSADDTLFANVENQSP</sequence>
<evidence type="ECO:0000313" key="1">
    <source>
        <dbReference type="Proteomes" id="UP000036681"/>
    </source>
</evidence>
<keyword evidence="1" id="KW-1185">Reference proteome</keyword>
<protein>
    <submittedName>
        <fullName evidence="2">COesterase domain-containing protein</fullName>
    </submittedName>
</protein>
<name>A0A0M3IAF5_ASCLU</name>
<evidence type="ECO:0000313" key="2">
    <source>
        <dbReference type="WBParaSite" id="ALUE_0001455301-mRNA-1"/>
    </source>
</evidence>
<dbReference type="AlphaFoldDB" id="A0A0M3IAF5"/>